<comment type="similarity">
    <text evidence="2">Belongs to the SusD family.</text>
</comment>
<dbReference type="Gene3D" id="1.25.40.390">
    <property type="match status" value="1"/>
</dbReference>
<evidence type="ECO:0000256" key="5">
    <source>
        <dbReference type="ARBA" id="ARBA00023237"/>
    </source>
</evidence>
<keyword evidence="3" id="KW-0732">Signal</keyword>
<gene>
    <name evidence="7" type="ORF">FXV77_16005</name>
</gene>
<name>A0A5D4H1G2_9SPHI</name>
<evidence type="ECO:0000256" key="3">
    <source>
        <dbReference type="ARBA" id="ARBA00022729"/>
    </source>
</evidence>
<evidence type="ECO:0000256" key="4">
    <source>
        <dbReference type="ARBA" id="ARBA00023136"/>
    </source>
</evidence>
<dbReference type="InterPro" id="IPR011990">
    <property type="entry name" value="TPR-like_helical_dom_sf"/>
</dbReference>
<keyword evidence="8" id="KW-1185">Reference proteome</keyword>
<evidence type="ECO:0000313" key="8">
    <source>
        <dbReference type="Proteomes" id="UP000322362"/>
    </source>
</evidence>
<dbReference type="InterPro" id="IPR012944">
    <property type="entry name" value="SusD_RagB_dom"/>
</dbReference>
<evidence type="ECO:0000259" key="6">
    <source>
        <dbReference type="Pfam" id="PF07980"/>
    </source>
</evidence>
<proteinExistence type="inferred from homology"/>
<comment type="subcellular location">
    <subcellularLocation>
        <location evidence="1">Cell outer membrane</location>
    </subcellularLocation>
</comment>
<keyword evidence="4" id="KW-0472">Membrane</keyword>
<organism evidence="7 8">
    <name type="scientific">Sphingobacterium phlebotomi</name>
    <dbReference type="NCBI Taxonomy" id="2605433"/>
    <lineage>
        <taxon>Bacteria</taxon>
        <taxon>Pseudomonadati</taxon>
        <taxon>Bacteroidota</taxon>
        <taxon>Sphingobacteriia</taxon>
        <taxon>Sphingobacteriales</taxon>
        <taxon>Sphingobacteriaceae</taxon>
        <taxon>Sphingobacterium</taxon>
    </lineage>
</organism>
<dbReference type="Pfam" id="PF07980">
    <property type="entry name" value="SusD_RagB"/>
    <property type="match status" value="1"/>
</dbReference>
<dbReference type="RefSeq" id="WP_148920249.1">
    <property type="nucleotide sequence ID" value="NZ_VTAV01000013.1"/>
</dbReference>
<evidence type="ECO:0000256" key="2">
    <source>
        <dbReference type="ARBA" id="ARBA00006275"/>
    </source>
</evidence>
<comment type="caution">
    <text evidence="7">The sequence shown here is derived from an EMBL/GenBank/DDBJ whole genome shotgun (WGS) entry which is preliminary data.</text>
</comment>
<keyword evidence="5" id="KW-0998">Cell outer membrane</keyword>
<dbReference type="SUPFAM" id="SSF48452">
    <property type="entry name" value="TPR-like"/>
    <property type="match status" value="1"/>
</dbReference>
<evidence type="ECO:0000313" key="7">
    <source>
        <dbReference type="EMBL" id="TYR34122.1"/>
    </source>
</evidence>
<dbReference type="EMBL" id="VTAV01000013">
    <property type="protein sequence ID" value="TYR34122.1"/>
    <property type="molecule type" value="Genomic_DNA"/>
</dbReference>
<feature type="domain" description="RagB/SusD" evidence="6">
    <location>
        <begin position="293"/>
        <end position="579"/>
    </location>
</feature>
<evidence type="ECO:0000256" key="1">
    <source>
        <dbReference type="ARBA" id="ARBA00004442"/>
    </source>
</evidence>
<sequence>MKKIFHYIAVSIMGLMLSCNDSYLERYPLAELAPENYFRNAKELENYTNTFYDQLPDALAIHYNNPHQADDEARNTLPDEFRGTRITPGSGGGWSWSALRRINIYLAHSHQSEDEAARLLYDGVARFFRAYFYFDKVVRFGDVPWYDEVLGVDDEGLKKPRDSRKLVFDKMLEDIDFAIEHGREQKSAQLITKWTALALKSRMCLFEGTFRRYHGLGDWEEILEECVDASEQLMQAGVYGIYTSQPNTAYQELFIADNAITDEMILALQYTEAVPLIHSANFYILSASFGRPGMTKSVVDSYLMADGTRFTDIPGYETMPFYEETQNRDPRMAQTIRIPGYRRIGSNQRSVPDFATSVTGYQYVKYILSPAYDPGRNINDMPVFRYAEVLLNYAEAKAELGTLSQTDIDRSIKLLRDRVDMPNLDVNAANANPDPFLLSEYPNVAAGASRGVILEIRRERRIELIKEGHRYRDLMRWKEGARLAKPFYGMYFPGVGEYDLDQDGVIDLVIYEGSAPAPVPGRQYQRLGELVLENGRNGGRIVNLPDISKKWDEKKDYLYPIPLDELILSDENLEQNDGWDKTGG</sequence>
<dbReference type="GO" id="GO:0009279">
    <property type="term" value="C:cell outer membrane"/>
    <property type="evidence" value="ECO:0007669"/>
    <property type="project" value="UniProtKB-SubCell"/>
</dbReference>
<accession>A0A5D4H1G2</accession>
<dbReference type="AlphaFoldDB" id="A0A5D4H1G2"/>
<protein>
    <submittedName>
        <fullName evidence="7">RagB/SusD family nutrient uptake outer membrane protein</fullName>
    </submittedName>
</protein>
<dbReference type="Proteomes" id="UP000322362">
    <property type="component" value="Unassembled WGS sequence"/>
</dbReference>
<reference evidence="7 8" key="1">
    <citation type="submission" date="2019-08" db="EMBL/GenBank/DDBJ databases">
        <title>Phlebobacter frassis gen. nov. sp. nov., a new member of family Sphingobacteriaceae isolated from sand fly rearing media.</title>
        <authorList>
            <person name="Kakumanu M.L."/>
            <person name="Marayati B.F."/>
            <person name="Wada-Katsumata A."/>
            <person name="Wasserberg G."/>
            <person name="Schal C."/>
            <person name="Apperson C.S."/>
            <person name="Ponnusamy L."/>
        </authorList>
    </citation>
    <scope>NUCLEOTIDE SEQUENCE [LARGE SCALE GENOMIC DNA]</scope>
    <source>
        <strain evidence="7 8">SSI9</strain>
    </source>
</reference>
<dbReference type="PROSITE" id="PS51257">
    <property type="entry name" value="PROKAR_LIPOPROTEIN"/>
    <property type="match status" value="1"/>
</dbReference>